<evidence type="ECO:0000256" key="3">
    <source>
        <dbReference type="ARBA" id="ARBA00022475"/>
    </source>
</evidence>
<dbReference type="PANTHER" id="PTHR43357">
    <property type="entry name" value="INNER MEMBRANE ABC TRANSPORTER PERMEASE PROTEIN YDCV"/>
    <property type="match status" value="1"/>
</dbReference>
<evidence type="ECO:0000256" key="1">
    <source>
        <dbReference type="ARBA" id="ARBA00004429"/>
    </source>
</evidence>
<evidence type="ECO:0000256" key="5">
    <source>
        <dbReference type="ARBA" id="ARBA00022692"/>
    </source>
</evidence>
<evidence type="ECO:0000256" key="8">
    <source>
        <dbReference type="RuleBase" id="RU363032"/>
    </source>
</evidence>
<reference evidence="10 11" key="1">
    <citation type="journal article" date="2020" name="Microorganisms">
        <title>Osmotic Adaptation and Compatible Solute Biosynthesis of Phototrophic Bacteria as Revealed from Genome Analyses.</title>
        <authorList>
            <person name="Imhoff J.F."/>
            <person name="Rahn T."/>
            <person name="Kunzel S."/>
            <person name="Keller A."/>
            <person name="Neulinger S.C."/>
        </authorList>
    </citation>
    <scope>NUCLEOTIDE SEQUENCE [LARGE SCALE GENOMIC DNA]</scope>
    <source>
        <strain evidence="10 11">DSM 15382</strain>
    </source>
</reference>
<dbReference type="InterPro" id="IPR000515">
    <property type="entry name" value="MetI-like"/>
</dbReference>
<dbReference type="InterPro" id="IPR035906">
    <property type="entry name" value="MetI-like_sf"/>
</dbReference>
<dbReference type="EMBL" id="NRSG01000056">
    <property type="protein sequence ID" value="MBK1658533.1"/>
    <property type="molecule type" value="Genomic_DNA"/>
</dbReference>
<gene>
    <name evidence="10" type="ORF">CKO45_09850</name>
</gene>
<feature type="transmembrane region" description="Helical" evidence="8">
    <location>
        <begin position="98"/>
        <end position="119"/>
    </location>
</feature>
<comment type="subcellular location">
    <subcellularLocation>
        <location evidence="1">Cell inner membrane</location>
        <topology evidence="1">Multi-pass membrane protein</topology>
    </subcellularLocation>
    <subcellularLocation>
        <location evidence="8">Cell membrane</location>
        <topology evidence="8">Multi-pass membrane protein</topology>
    </subcellularLocation>
</comment>
<evidence type="ECO:0000256" key="4">
    <source>
        <dbReference type="ARBA" id="ARBA00022519"/>
    </source>
</evidence>
<dbReference type="RefSeq" id="WP_133218461.1">
    <property type="nucleotide sequence ID" value="NZ_NRSG01000056.1"/>
</dbReference>
<evidence type="ECO:0000313" key="11">
    <source>
        <dbReference type="Proteomes" id="UP000697995"/>
    </source>
</evidence>
<name>A0ABS1CW07_9PROT</name>
<evidence type="ECO:0000259" key="9">
    <source>
        <dbReference type="PROSITE" id="PS50928"/>
    </source>
</evidence>
<proteinExistence type="inferred from homology"/>
<dbReference type="Pfam" id="PF00528">
    <property type="entry name" value="BPD_transp_1"/>
    <property type="match status" value="1"/>
</dbReference>
<dbReference type="SUPFAM" id="SSF161098">
    <property type="entry name" value="MetI-like"/>
    <property type="match status" value="1"/>
</dbReference>
<evidence type="ECO:0000313" key="10">
    <source>
        <dbReference type="EMBL" id="MBK1658533.1"/>
    </source>
</evidence>
<dbReference type="PROSITE" id="PS50928">
    <property type="entry name" value="ABC_TM1"/>
    <property type="match status" value="1"/>
</dbReference>
<keyword evidence="4" id="KW-0997">Cell inner membrane</keyword>
<keyword evidence="3" id="KW-1003">Cell membrane</keyword>
<feature type="transmembrane region" description="Helical" evidence="8">
    <location>
        <begin position="56"/>
        <end position="86"/>
    </location>
</feature>
<dbReference type="Proteomes" id="UP000697995">
    <property type="component" value="Unassembled WGS sequence"/>
</dbReference>
<comment type="caution">
    <text evidence="10">The sequence shown here is derived from an EMBL/GenBank/DDBJ whole genome shotgun (WGS) entry which is preliminary data.</text>
</comment>
<keyword evidence="6 8" id="KW-1133">Transmembrane helix</keyword>
<keyword evidence="11" id="KW-1185">Reference proteome</keyword>
<dbReference type="PANTHER" id="PTHR43357:SF4">
    <property type="entry name" value="INNER MEMBRANE ABC TRANSPORTER PERMEASE PROTEIN YDCV"/>
    <property type="match status" value="1"/>
</dbReference>
<protein>
    <recommendedName>
        <fullName evidence="9">ABC transmembrane type-1 domain-containing protein</fullName>
    </recommendedName>
</protein>
<feature type="transmembrane region" description="Helical" evidence="8">
    <location>
        <begin position="181"/>
        <end position="207"/>
    </location>
</feature>
<dbReference type="CDD" id="cd06261">
    <property type="entry name" value="TM_PBP2"/>
    <property type="match status" value="1"/>
</dbReference>
<comment type="similarity">
    <text evidence="8">Belongs to the binding-protein-dependent transport system permease family.</text>
</comment>
<evidence type="ECO:0000256" key="6">
    <source>
        <dbReference type="ARBA" id="ARBA00022989"/>
    </source>
</evidence>
<keyword evidence="2 8" id="KW-0813">Transport</keyword>
<sequence>MTRRLLALHGVLVLAFLCLPIAVVIPMSFSSASSLEFPPPGLSLRWYDSFFGDARWVAALVNSALVALASSTAALLLGGIAAYGLVRGTFRGRPLIEGIFIAPLVVPSVIVAVALYIAFAQAGLLGTMPGLVVAHTVLGVPYVVLVMSVAIRSFDPRIEQVALSLGASTATMVRRVLLPNLLPSVFAAWIFAFITSFDEVIVTHFIAGRFDTVPKRMFNELVLQVNPTITAIATLLIAVSFVAIALILWLLRRGGVRLAALT</sequence>
<organism evidence="10 11">
    <name type="scientific">Paracraurococcus ruber</name>
    <dbReference type="NCBI Taxonomy" id="77675"/>
    <lineage>
        <taxon>Bacteria</taxon>
        <taxon>Pseudomonadati</taxon>
        <taxon>Pseudomonadota</taxon>
        <taxon>Alphaproteobacteria</taxon>
        <taxon>Acetobacterales</taxon>
        <taxon>Roseomonadaceae</taxon>
        <taxon>Paracraurococcus</taxon>
    </lineage>
</organism>
<evidence type="ECO:0000256" key="7">
    <source>
        <dbReference type="ARBA" id="ARBA00023136"/>
    </source>
</evidence>
<dbReference type="Gene3D" id="1.10.3720.10">
    <property type="entry name" value="MetI-like"/>
    <property type="match status" value="1"/>
</dbReference>
<feature type="transmembrane region" description="Helical" evidence="8">
    <location>
        <begin position="227"/>
        <end position="251"/>
    </location>
</feature>
<keyword evidence="7 8" id="KW-0472">Membrane</keyword>
<evidence type="ECO:0000256" key="2">
    <source>
        <dbReference type="ARBA" id="ARBA00022448"/>
    </source>
</evidence>
<feature type="transmembrane region" description="Helical" evidence="8">
    <location>
        <begin position="131"/>
        <end position="151"/>
    </location>
</feature>
<keyword evidence="5 8" id="KW-0812">Transmembrane</keyword>
<feature type="domain" description="ABC transmembrane type-1" evidence="9">
    <location>
        <begin position="60"/>
        <end position="247"/>
    </location>
</feature>
<accession>A0ABS1CW07</accession>